<dbReference type="GO" id="GO:0016887">
    <property type="term" value="F:ATP hydrolysis activity"/>
    <property type="evidence" value="ECO:0007669"/>
    <property type="project" value="InterPro"/>
</dbReference>
<dbReference type="PROSITE" id="PS00211">
    <property type="entry name" value="ABC_TRANSPORTER_1"/>
    <property type="match status" value="1"/>
</dbReference>
<reference evidence="13 14" key="1">
    <citation type="submission" date="2018-07" db="EMBL/GenBank/DDBJ databases">
        <title>Lactobacillus curvatus genome sequence.</title>
        <authorList>
            <person name="Prechtl R."/>
        </authorList>
    </citation>
    <scope>NUCLEOTIDE SEQUENCE [LARGE SCALE GENOMIC DNA]</scope>
    <source>
        <strain evidence="13 14">TMW 1.1928</strain>
    </source>
</reference>
<comment type="subunit">
    <text evidence="2">The complex is composed of two ATP-binding proteins (HrtA), two transmembrane proteins (HrtB) and a solute-binding protein.</text>
</comment>
<dbReference type="PANTHER" id="PTHR24220:SF666">
    <property type="entry name" value="HEMIN IMPORT ATP-BINDING PROTEIN HRTA-RELATED"/>
    <property type="match status" value="1"/>
</dbReference>
<name>A0A385ABU9_LATCU</name>
<dbReference type="InterPro" id="IPR015854">
    <property type="entry name" value="ABC_transpr_LolD-like"/>
</dbReference>
<keyword evidence="8" id="KW-0472">Membrane</keyword>
<dbReference type="GO" id="GO:0005886">
    <property type="term" value="C:plasma membrane"/>
    <property type="evidence" value="ECO:0007669"/>
    <property type="project" value="UniProtKB-SubCell"/>
</dbReference>
<dbReference type="InterPro" id="IPR003439">
    <property type="entry name" value="ABC_transporter-like_ATP-bd"/>
</dbReference>
<evidence type="ECO:0000256" key="11">
    <source>
        <dbReference type="ARBA" id="ARBA00024721"/>
    </source>
</evidence>
<dbReference type="EMBL" id="CP031003">
    <property type="protein sequence ID" value="AXN35132.1"/>
    <property type="molecule type" value="Genomic_DNA"/>
</dbReference>
<comment type="subcellular location">
    <subcellularLocation>
        <location evidence="1">Cell membrane</location>
        <topology evidence="1">Peripheral membrane protein</topology>
    </subcellularLocation>
</comment>
<accession>A0A385ABU9</accession>
<evidence type="ECO:0000256" key="6">
    <source>
        <dbReference type="ARBA" id="ARBA00022840"/>
    </source>
</evidence>
<dbReference type="RefSeq" id="WP_004270581.1">
    <property type="nucleotide sequence ID" value="NZ_CP016221.1"/>
</dbReference>
<evidence type="ECO:0000256" key="10">
    <source>
        <dbReference type="ARBA" id="ARBA00024432"/>
    </source>
</evidence>
<dbReference type="InterPro" id="IPR017911">
    <property type="entry name" value="MacB-like_ATP-bd"/>
</dbReference>
<dbReference type="GO" id="GO:0098796">
    <property type="term" value="C:membrane protein complex"/>
    <property type="evidence" value="ECO:0007669"/>
    <property type="project" value="UniProtKB-ARBA"/>
</dbReference>
<keyword evidence="7" id="KW-0029">Amino-acid transport</keyword>
<dbReference type="InterPro" id="IPR003593">
    <property type="entry name" value="AAA+_ATPase"/>
</dbReference>
<proteinExistence type="inferred from homology"/>
<dbReference type="Gene3D" id="3.40.50.300">
    <property type="entry name" value="P-loop containing nucleotide triphosphate hydrolases"/>
    <property type="match status" value="1"/>
</dbReference>
<dbReference type="PROSITE" id="PS50893">
    <property type="entry name" value="ABC_TRANSPORTER_2"/>
    <property type="match status" value="1"/>
</dbReference>
<dbReference type="CDD" id="cd03255">
    <property type="entry name" value="ABC_MJ0796_LolCDE_FtsE"/>
    <property type="match status" value="1"/>
</dbReference>
<dbReference type="InterPro" id="IPR027417">
    <property type="entry name" value="P-loop_NTPase"/>
</dbReference>
<keyword evidence="6 13" id="KW-0067">ATP-binding</keyword>
<dbReference type="SUPFAM" id="SSF52540">
    <property type="entry name" value="P-loop containing nucleoside triphosphate hydrolases"/>
    <property type="match status" value="1"/>
</dbReference>
<protein>
    <recommendedName>
        <fullName evidence="10">Putative hemin import ATP-binding protein HrtA</fullName>
    </recommendedName>
</protein>
<dbReference type="GO" id="GO:0006865">
    <property type="term" value="P:amino acid transport"/>
    <property type="evidence" value="ECO:0007669"/>
    <property type="project" value="UniProtKB-KW"/>
</dbReference>
<evidence type="ECO:0000256" key="2">
    <source>
        <dbReference type="ARBA" id="ARBA00011131"/>
    </source>
</evidence>
<evidence type="ECO:0000313" key="14">
    <source>
        <dbReference type="Proteomes" id="UP000257607"/>
    </source>
</evidence>
<evidence type="ECO:0000256" key="5">
    <source>
        <dbReference type="ARBA" id="ARBA00022741"/>
    </source>
</evidence>
<dbReference type="Pfam" id="PF00005">
    <property type="entry name" value="ABC_tran"/>
    <property type="match status" value="1"/>
</dbReference>
<dbReference type="AlphaFoldDB" id="A0A385ABU9"/>
<dbReference type="InterPro" id="IPR017871">
    <property type="entry name" value="ABC_transporter-like_CS"/>
</dbReference>
<dbReference type="PANTHER" id="PTHR24220">
    <property type="entry name" value="IMPORT ATP-BINDING PROTEIN"/>
    <property type="match status" value="1"/>
</dbReference>
<evidence type="ECO:0000256" key="1">
    <source>
        <dbReference type="ARBA" id="ARBA00004202"/>
    </source>
</evidence>
<dbReference type="Proteomes" id="UP000257607">
    <property type="component" value="Chromosome"/>
</dbReference>
<comment type="function">
    <text evidence="11">Part of the ABC transporter complex hrt involved in hemin import. Responsible for energy coupling to the transport system.</text>
</comment>
<sequence length="224" mass="24843">MSAPILTLEHITKDYPDGDQINHILKDVSFTIQPGEFSAIVGPSGVGKSTLLTIMGALLQPTAGRVTLAGQELATLNRNRQTQIRRESIGFIFQSSELIPYLTVTQQLTFLQKIARHRDQSAAEQLLTQLGLGHRLHSYPAMLSGGEKQRVAIARALINQPALILADEPTASLDAQRGREIVHLIRDAVHEQKRAAVMVTHDERVLDLVDHVWRIEDGQLRQTT</sequence>
<evidence type="ECO:0000256" key="4">
    <source>
        <dbReference type="ARBA" id="ARBA00022475"/>
    </source>
</evidence>
<keyword evidence="5" id="KW-0547">Nucleotide-binding</keyword>
<evidence type="ECO:0000256" key="3">
    <source>
        <dbReference type="ARBA" id="ARBA00022448"/>
    </source>
</evidence>
<evidence type="ECO:0000256" key="9">
    <source>
        <dbReference type="ARBA" id="ARBA00024359"/>
    </source>
</evidence>
<evidence type="ECO:0000259" key="12">
    <source>
        <dbReference type="PROSITE" id="PS50893"/>
    </source>
</evidence>
<dbReference type="FunFam" id="3.40.50.300:FF:000032">
    <property type="entry name" value="Export ABC transporter ATP-binding protein"/>
    <property type="match status" value="1"/>
</dbReference>
<dbReference type="SMART" id="SM00382">
    <property type="entry name" value="AAA"/>
    <property type="match status" value="1"/>
</dbReference>
<dbReference type="GO" id="GO:0005524">
    <property type="term" value="F:ATP binding"/>
    <property type="evidence" value="ECO:0007669"/>
    <property type="project" value="UniProtKB-KW"/>
</dbReference>
<evidence type="ECO:0000313" key="13">
    <source>
        <dbReference type="EMBL" id="AXN35132.1"/>
    </source>
</evidence>
<dbReference type="GO" id="GO:0022857">
    <property type="term" value="F:transmembrane transporter activity"/>
    <property type="evidence" value="ECO:0007669"/>
    <property type="project" value="TreeGrafter"/>
</dbReference>
<gene>
    <name evidence="13" type="ORF">DT351_01595</name>
</gene>
<evidence type="ECO:0000256" key="8">
    <source>
        <dbReference type="ARBA" id="ARBA00023136"/>
    </source>
</evidence>
<keyword evidence="3" id="KW-0813">Transport</keyword>
<evidence type="ECO:0000256" key="7">
    <source>
        <dbReference type="ARBA" id="ARBA00022970"/>
    </source>
</evidence>
<organism evidence="13 14">
    <name type="scientific">Latilactobacillus curvatus</name>
    <name type="common">Lactobacillus curvatus</name>
    <dbReference type="NCBI Taxonomy" id="28038"/>
    <lineage>
        <taxon>Bacteria</taxon>
        <taxon>Bacillati</taxon>
        <taxon>Bacillota</taxon>
        <taxon>Bacilli</taxon>
        <taxon>Lactobacillales</taxon>
        <taxon>Lactobacillaceae</taxon>
        <taxon>Latilactobacillus</taxon>
    </lineage>
</organism>
<comment type="similarity">
    <text evidence="9">Belongs to the ABC transporter superfamily. HrtA family.</text>
</comment>
<feature type="domain" description="ABC transporter" evidence="12">
    <location>
        <begin position="6"/>
        <end position="224"/>
    </location>
</feature>
<keyword evidence="4" id="KW-1003">Cell membrane</keyword>